<accession>A0A2A9M721</accession>
<dbReference type="InterPro" id="IPR036755">
    <property type="entry name" value="SRS_dom_sf"/>
</dbReference>
<dbReference type="GeneID" id="40312892"/>
<dbReference type="Proteomes" id="UP000224006">
    <property type="component" value="Chromosome VII"/>
</dbReference>
<dbReference type="Gene3D" id="2.60.40.1320">
    <property type="entry name" value="SRS domain"/>
    <property type="match status" value="2"/>
</dbReference>
<dbReference type="SUPFAM" id="SSF74877">
    <property type="entry name" value="Major surface antigen p30, SAG1"/>
    <property type="match status" value="1"/>
</dbReference>
<dbReference type="RefSeq" id="XP_029217758.1">
    <property type="nucleotide sequence ID" value="XM_029366327.1"/>
</dbReference>
<dbReference type="InterPro" id="IPR007226">
    <property type="entry name" value="SRS_dom"/>
</dbReference>
<organism evidence="2 3">
    <name type="scientific">Besnoitia besnoiti</name>
    <name type="common">Apicomplexan protozoan</name>
    <dbReference type="NCBI Taxonomy" id="94643"/>
    <lineage>
        <taxon>Eukaryota</taxon>
        <taxon>Sar</taxon>
        <taxon>Alveolata</taxon>
        <taxon>Apicomplexa</taxon>
        <taxon>Conoidasida</taxon>
        <taxon>Coccidia</taxon>
        <taxon>Eucoccidiorida</taxon>
        <taxon>Eimeriorina</taxon>
        <taxon>Sarcocystidae</taxon>
        <taxon>Besnoitia</taxon>
    </lineage>
</organism>
<feature type="domain" description="SRS" evidence="1">
    <location>
        <begin position="181"/>
        <end position="267"/>
    </location>
</feature>
<evidence type="ECO:0000313" key="2">
    <source>
        <dbReference type="EMBL" id="PFH33749.1"/>
    </source>
</evidence>
<dbReference type="VEuPathDB" id="ToxoDB:BESB_079650"/>
<name>A0A2A9M721_BESBE</name>
<dbReference type="AlphaFoldDB" id="A0A2A9M721"/>
<keyword evidence="3" id="KW-1185">Reference proteome</keyword>
<dbReference type="EMBL" id="NWUJ01000008">
    <property type="protein sequence ID" value="PFH33749.1"/>
    <property type="molecule type" value="Genomic_DNA"/>
</dbReference>
<comment type="caution">
    <text evidence="2">The sequence shown here is derived from an EMBL/GenBank/DDBJ whole genome shotgun (WGS) entry which is preliminary data.</text>
</comment>
<dbReference type="KEGG" id="bbes:BESB_079650"/>
<dbReference type="Pfam" id="PF04092">
    <property type="entry name" value="SAG"/>
    <property type="match status" value="1"/>
</dbReference>
<reference evidence="2 3" key="1">
    <citation type="submission" date="2017-09" db="EMBL/GenBank/DDBJ databases">
        <title>Genome sequencing of Besnoitia besnoiti strain Bb-Ger1.</title>
        <authorList>
            <person name="Schares G."/>
            <person name="Venepally P."/>
            <person name="Lorenzi H.A."/>
        </authorList>
    </citation>
    <scope>NUCLEOTIDE SEQUENCE [LARGE SCALE GENOMIC DNA]</scope>
    <source>
        <strain evidence="2 3">Bb-Ger1</strain>
    </source>
</reference>
<gene>
    <name evidence="2" type="ORF">BESB_079650</name>
</gene>
<proteinExistence type="predicted"/>
<dbReference type="GO" id="GO:0016020">
    <property type="term" value="C:membrane"/>
    <property type="evidence" value="ECO:0007669"/>
    <property type="project" value="InterPro"/>
</dbReference>
<sequence>MKALSWAREQVRRRPRVGLGAAGVVFAVILTLHARVIRASAQQLESESPPLCKDGEGIQVRLSEKLSSAQFKCQPGKIILPPLRGEETRGNNKVFSGFLDAEGKIPIPFPPTGFTIENTTGETYTLKASSFPQHSGIWYLFCDTKSEVKQTDQADATVKCPITVVIEGTSKDPQCIRMNGTTDLQVEGAGGSVTFGCGYNFPRLDPGLPSTDVYVGRECDSKQKLSTLAPGAELTNKEGSQLYTLAAPTLPQSEQTLCYQCRGESNARFASCVAAEDQPAAAIGLLESMLVNRMWTVGPQKLEPAFLSPVQTDTF</sequence>
<evidence type="ECO:0000259" key="1">
    <source>
        <dbReference type="Pfam" id="PF04092"/>
    </source>
</evidence>
<protein>
    <submittedName>
        <fullName evidence="2">SAG-related sequence</fullName>
    </submittedName>
</protein>
<evidence type="ECO:0000313" key="3">
    <source>
        <dbReference type="Proteomes" id="UP000224006"/>
    </source>
</evidence>